<feature type="transmembrane region" description="Helical" evidence="4">
    <location>
        <begin position="61"/>
        <end position="82"/>
    </location>
</feature>
<feature type="transmembrane region" description="Helical" evidence="4">
    <location>
        <begin position="234"/>
        <end position="254"/>
    </location>
</feature>
<evidence type="ECO:0000256" key="2">
    <source>
        <dbReference type="ARBA" id="ARBA00022989"/>
    </source>
</evidence>
<feature type="transmembrane region" description="Helical" evidence="4">
    <location>
        <begin position="266"/>
        <end position="283"/>
    </location>
</feature>
<reference evidence="6 7" key="1">
    <citation type="submission" date="2017-06" db="EMBL/GenBank/DDBJ databases">
        <authorList>
            <person name="Kim H.J."/>
            <person name="Triplett B.A."/>
        </authorList>
    </citation>
    <scope>NUCLEOTIDE SEQUENCE [LARGE SCALE GENOMIC DNA]</scope>
    <source>
        <strain evidence="6 7">S18795</strain>
    </source>
</reference>
<comment type="caution">
    <text evidence="6">The sequence shown here is derived from an EMBL/GenBank/DDBJ whole genome shotgun (WGS) entry which is preliminary data.</text>
</comment>
<organism evidence="6 7">
    <name type="scientific">Stenotrophomonas pavanii</name>
    <dbReference type="NCBI Taxonomy" id="487698"/>
    <lineage>
        <taxon>Bacteria</taxon>
        <taxon>Pseudomonadati</taxon>
        <taxon>Pseudomonadota</taxon>
        <taxon>Gammaproteobacteria</taxon>
        <taxon>Lysobacterales</taxon>
        <taxon>Lysobacteraceae</taxon>
        <taxon>Stenotrophomonas</taxon>
    </lineage>
</organism>
<dbReference type="GO" id="GO:0022857">
    <property type="term" value="F:transmembrane transporter activity"/>
    <property type="evidence" value="ECO:0007669"/>
    <property type="project" value="InterPro"/>
</dbReference>
<evidence type="ECO:0000256" key="4">
    <source>
        <dbReference type="SAM" id="Phobius"/>
    </source>
</evidence>
<evidence type="ECO:0000313" key="6">
    <source>
        <dbReference type="EMBL" id="OWR33546.1"/>
    </source>
</evidence>
<dbReference type="PANTHER" id="PTHR42910">
    <property type="entry name" value="TRANSPORTER SCO4007-RELATED"/>
    <property type="match status" value="1"/>
</dbReference>
<gene>
    <name evidence="6" type="ORF">CEE55_11620</name>
</gene>
<name>A0A246KYQ1_9GAMM</name>
<dbReference type="PROSITE" id="PS50850">
    <property type="entry name" value="MFS"/>
    <property type="match status" value="1"/>
</dbReference>
<feature type="transmembrane region" description="Helical" evidence="4">
    <location>
        <begin position="179"/>
        <end position="197"/>
    </location>
</feature>
<feature type="transmembrane region" description="Helical" evidence="4">
    <location>
        <begin position="379"/>
        <end position="400"/>
    </location>
</feature>
<dbReference type="Proteomes" id="UP000197904">
    <property type="component" value="Unassembled WGS sequence"/>
</dbReference>
<evidence type="ECO:0000313" key="7">
    <source>
        <dbReference type="Proteomes" id="UP000197904"/>
    </source>
</evidence>
<dbReference type="RefSeq" id="WP_049465951.1">
    <property type="nucleotide sequence ID" value="NZ_JBJMAE010000025.1"/>
</dbReference>
<dbReference type="InterPro" id="IPR036259">
    <property type="entry name" value="MFS_trans_sf"/>
</dbReference>
<evidence type="ECO:0000256" key="3">
    <source>
        <dbReference type="ARBA" id="ARBA00023136"/>
    </source>
</evidence>
<dbReference type="InterPro" id="IPR011701">
    <property type="entry name" value="MFS"/>
</dbReference>
<dbReference type="CDD" id="cd17324">
    <property type="entry name" value="MFS_NepI_like"/>
    <property type="match status" value="1"/>
</dbReference>
<keyword evidence="1 4" id="KW-0812">Transmembrane</keyword>
<keyword evidence="3 4" id="KW-0472">Membrane</keyword>
<accession>A0A246KYQ1</accession>
<dbReference type="PANTHER" id="PTHR42910:SF1">
    <property type="entry name" value="MAJOR FACILITATOR SUPERFAMILY (MFS) PROFILE DOMAIN-CONTAINING PROTEIN"/>
    <property type="match status" value="1"/>
</dbReference>
<evidence type="ECO:0000256" key="1">
    <source>
        <dbReference type="ARBA" id="ARBA00022692"/>
    </source>
</evidence>
<protein>
    <submittedName>
        <fullName evidence="6">MFS transporter</fullName>
    </submittedName>
</protein>
<dbReference type="AlphaFoldDB" id="A0A246KYQ1"/>
<feature type="transmembrane region" description="Helical" evidence="4">
    <location>
        <begin position="29"/>
        <end position="46"/>
    </location>
</feature>
<proteinExistence type="predicted"/>
<feature type="transmembrane region" description="Helical" evidence="4">
    <location>
        <begin position="295"/>
        <end position="312"/>
    </location>
</feature>
<dbReference type="InterPro" id="IPR020846">
    <property type="entry name" value="MFS_dom"/>
</dbReference>
<dbReference type="Gene3D" id="1.20.1250.20">
    <property type="entry name" value="MFS general substrate transporter like domains"/>
    <property type="match status" value="1"/>
</dbReference>
<feature type="transmembrane region" description="Helical" evidence="4">
    <location>
        <begin position="94"/>
        <end position="117"/>
    </location>
</feature>
<dbReference type="SUPFAM" id="SSF103473">
    <property type="entry name" value="MFS general substrate transporter"/>
    <property type="match status" value="1"/>
</dbReference>
<feature type="domain" description="Major facilitator superfamily (MFS) profile" evidence="5">
    <location>
        <begin position="28"/>
        <end position="407"/>
    </location>
</feature>
<feature type="transmembrane region" description="Helical" evidence="4">
    <location>
        <begin position="123"/>
        <end position="144"/>
    </location>
</feature>
<feature type="transmembrane region" description="Helical" evidence="4">
    <location>
        <begin position="151"/>
        <end position="173"/>
    </location>
</feature>
<dbReference type="EMBL" id="NIXP01000079">
    <property type="protein sequence ID" value="OWR33546.1"/>
    <property type="molecule type" value="Genomic_DNA"/>
</dbReference>
<dbReference type="Pfam" id="PF07690">
    <property type="entry name" value="MFS_1"/>
    <property type="match status" value="1"/>
</dbReference>
<sequence>MSAAGGHCVPHLLEHRVSPSRPPLHRWQVLLMSVATGVAVASNYYAQPLLHTIADAFGVPFGQAGMVVTAAQLSYAAGLILLVPLGDLFERRRLIVVMSLLSAGGLVISACAPSLTWLLVGTAITGLFSVVAQVLVPFAATLAAPEHRGRVVGTLMSGLLLGILLARTVAGLLSSLGDWRLVYAIAAGALVLTALALQRGLPRFHHSAGLGYFALLRSIGVLFVQEPVLRQRTLLGACSFAMFAIFWTPLAFLLAQPPYGYSDATIGLFGLVGAAGTLAAGLAGRMSDRGQSGRATAIALVLLLLSWLPLGLSSHSLSALLIGVVMLDMAAQLLHVSNQNLIYALQPAARNRLNAGYMTGYFIGGSLGSLLSAQVYPRFGWTGVCVAGTAVAVLALLLWLPGALRARQAASSN</sequence>
<keyword evidence="2 4" id="KW-1133">Transmembrane helix</keyword>
<evidence type="ECO:0000259" key="5">
    <source>
        <dbReference type="PROSITE" id="PS50850"/>
    </source>
</evidence>